<dbReference type="GO" id="GO:0004527">
    <property type="term" value="F:exonuclease activity"/>
    <property type="evidence" value="ECO:0007669"/>
    <property type="project" value="UniProtKB-KW"/>
</dbReference>
<dbReference type="CDD" id="cd06145">
    <property type="entry name" value="REX1_like"/>
    <property type="match status" value="1"/>
</dbReference>
<evidence type="ECO:0000256" key="6">
    <source>
        <dbReference type="ARBA" id="ARBA00023242"/>
    </source>
</evidence>
<dbReference type="SMART" id="SM00479">
    <property type="entry name" value="EXOIII"/>
    <property type="match status" value="1"/>
</dbReference>
<dbReference type="InterPro" id="IPR013520">
    <property type="entry name" value="Ribonucl_H"/>
</dbReference>
<reference evidence="9" key="1">
    <citation type="submission" date="2022-07" db="EMBL/GenBank/DDBJ databases">
        <title>Genome analysis of Parmales, a sister group of diatoms, reveals the evolutionary specialization of diatoms from phago-mixotrophs to photoautotrophs.</title>
        <authorList>
            <person name="Ban H."/>
            <person name="Sato S."/>
            <person name="Yoshikawa S."/>
            <person name="Kazumasa Y."/>
            <person name="Nakamura Y."/>
            <person name="Ichinomiya M."/>
            <person name="Saitoh K."/>
            <person name="Sato N."/>
            <person name="Blanc-Mathieu R."/>
            <person name="Endo H."/>
            <person name="Kuwata A."/>
            <person name="Ogata H."/>
        </authorList>
    </citation>
    <scope>NUCLEOTIDE SEQUENCE</scope>
</reference>
<dbReference type="EMBL" id="BRXZ01003600">
    <property type="protein sequence ID" value="GMH58151.1"/>
    <property type="molecule type" value="Genomic_DNA"/>
</dbReference>
<dbReference type="AlphaFoldDB" id="A0A9W6ZU85"/>
<evidence type="ECO:0000259" key="8">
    <source>
        <dbReference type="SMART" id="SM00479"/>
    </source>
</evidence>
<dbReference type="OrthoDB" id="206335at2759"/>
<evidence type="ECO:0000256" key="2">
    <source>
        <dbReference type="ARBA" id="ARBA00006357"/>
    </source>
</evidence>
<dbReference type="InterPro" id="IPR036397">
    <property type="entry name" value="RNaseH_sf"/>
</dbReference>
<evidence type="ECO:0000256" key="3">
    <source>
        <dbReference type="ARBA" id="ARBA00022722"/>
    </source>
</evidence>
<dbReference type="GO" id="GO:0005634">
    <property type="term" value="C:nucleus"/>
    <property type="evidence" value="ECO:0007669"/>
    <property type="project" value="UniProtKB-SubCell"/>
</dbReference>
<feature type="domain" description="Exonuclease" evidence="8">
    <location>
        <begin position="298"/>
        <end position="463"/>
    </location>
</feature>
<comment type="similarity">
    <text evidence="2">Belongs to the REXO1/REXO3 family.</text>
</comment>
<dbReference type="PANTHER" id="PTHR12801:SF115">
    <property type="entry name" value="FI18136P1-RELATED"/>
    <property type="match status" value="1"/>
</dbReference>
<gene>
    <name evidence="9" type="ORF">TrRE_jg5408</name>
</gene>
<evidence type="ECO:0000313" key="10">
    <source>
        <dbReference type="Proteomes" id="UP001165082"/>
    </source>
</evidence>
<keyword evidence="3" id="KW-0540">Nuclease</keyword>
<feature type="region of interest" description="Disordered" evidence="7">
    <location>
        <begin position="1"/>
        <end position="54"/>
    </location>
</feature>
<name>A0A9W6ZU85_9STRA</name>
<sequence>MSDSSTGTSVGVPITQLQDEKLPQNERKRKASSKASSEEEEKGGKNDDNPSTSKQLKKIMTKKGKPKGIASIPDFLLLRESGNDQGLNVSITPPINTPHEYSKLSYSNLSTLLHTLLLQPQVFGSTDKICTIKNAAALENVNVVFLNHDPETSVDTIGEALTSSAKDSAVLSFSMSGKGGGNFLWESAFQKPIQSKKALKNSNNKGSPPTQEVQLLSTLRSLKLTRQQIIANGYTTLKEGTSLIPSSKDITYLSDDDIILGVDEYSSSTAETSPPLPPPDLLWFSLPSLPASPNDEGRVFGMDCEMVRTTHGPALARLTVVSVDPTSGKTEMILDQFVKPAYAITDYVTRFSGITPETFEDGRDFVNMEEARKRLGELVKGGDYIIGHSLENDYAALRLVHPNTIDTAVLFRDISNSRKHGLKYLSFGLLQRRIQQNQAGHDSLEDCVASVDLALLKAKLGAGVGMEEGKYFRSDKKVESLLSELEKSVREGNSEGGTPNLTAITKTNDVTIFGDDLFAKSLAPHAQRAHLVANKPDTDLPKFSAKSFLTIARVTPTPALLSSLINGHSGRTVNVFITDCTKPYAELLRRKKAILGKPMASTTWSGGDEEGLKKIAADCGAAKARLWIVSSVG</sequence>
<comment type="caution">
    <text evidence="9">The sequence shown here is derived from an EMBL/GenBank/DDBJ whole genome shotgun (WGS) entry which is preliminary data.</text>
</comment>
<evidence type="ECO:0000256" key="7">
    <source>
        <dbReference type="SAM" id="MobiDB-lite"/>
    </source>
</evidence>
<keyword evidence="10" id="KW-1185">Reference proteome</keyword>
<keyword evidence="6" id="KW-0539">Nucleus</keyword>
<dbReference type="PANTHER" id="PTHR12801">
    <property type="entry name" value="RNA EXONUCLEASE REXO1 / RECO3 FAMILY MEMBER-RELATED"/>
    <property type="match status" value="1"/>
</dbReference>
<comment type="subcellular location">
    <subcellularLocation>
        <location evidence="1">Nucleus</location>
    </subcellularLocation>
</comment>
<dbReference type="SUPFAM" id="SSF53098">
    <property type="entry name" value="Ribonuclease H-like"/>
    <property type="match status" value="1"/>
</dbReference>
<evidence type="ECO:0000256" key="5">
    <source>
        <dbReference type="ARBA" id="ARBA00022839"/>
    </source>
</evidence>
<organism evidence="9 10">
    <name type="scientific">Triparma retinervis</name>
    <dbReference type="NCBI Taxonomy" id="2557542"/>
    <lineage>
        <taxon>Eukaryota</taxon>
        <taxon>Sar</taxon>
        <taxon>Stramenopiles</taxon>
        <taxon>Ochrophyta</taxon>
        <taxon>Bolidophyceae</taxon>
        <taxon>Parmales</taxon>
        <taxon>Triparmaceae</taxon>
        <taxon>Triparma</taxon>
    </lineage>
</organism>
<accession>A0A9W6ZU85</accession>
<dbReference type="GO" id="GO:0003676">
    <property type="term" value="F:nucleic acid binding"/>
    <property type="evidence" value="ECO:0007669"/>
    <property type="project" value="InterPro"/>
</dbReference>
<evidence type="ECO:0000256" key="1">
    <source>
        <dbReference type="ARBA" id="ARBA00004123"/>
    </source>
</evidence>
<evidence type="ECO:0000256" key="4">
    <source>
        <dbReference type="ARBA" id="ARBA00022801"/>
    </source>
</evidence>
<dbReference type="InterPro" id="IPR034922">
    <property type="entry name" value="REX1-like_exo"/>
</dbReference>
<keyword evidence="4" id="KW-0378">Hydrolase</keyword>
<dbReference type="Gene3D" id="3.30.420.10">
    <property type="entry name" value="Ribonuclease H-like superfamily/Ribonuclease H"/>
    <property type="match status" value="1"/>
</dbReference>
<dbReference type="Proteomes" id="UP001165082">
    <property type="component" value="Unassembled WGS sequence"/>
</dbReference>
<dbReference type="InterPro" id="IPR047021">
    <property type="entry name" value="REXO1/3/4-like"/>
</dbReference>
<dbReference type="Pfam" id="PF00929">
    <property type="entry name" value="RNase_T"/>
    <property type="match status" value="1"/>
</dbReference>
<evidence type="ECO:0000313" key="9">
    <source>
        <dbReference type="EMBL" id="GMH58151.1"/>
    </source>
</evidence>
<dbReference type="InterPro" id="IPR012337">
    <property type="entry name" value="RNaseH-like_sf"/>
</dbReference>
<keyword evidence="5" id="KW-0269">Exonuclease</keyword>
<protein>
    <recommendedName>
        <fullName evidence="8">Exonuclease domain-containing protein</fullName>
    </recommendedName>
</protein>
<proteinExistence type="inferred from homology"/>